<evidence type="ECO:0000313" key="2">
    <source>
        <dbReference type="Proteomes" id="UP000609651"/>
    </source>
</evidence>
<organism evidence="1 2">
    <name type="scientific">Alienimonas chondri</name>
    <dbReference type="NCBI Taxonomy" id="2681879"/>
    <lineage>
        <taxon>Bacteria</taxon>
        <taxon>Pseudomonadati</taxon>
        <taxon>Planctomycetota</taxon>
        <taxon>Planctomycetia</taxon>
        <taxon>Planctomycetales</taxon>
        <taxon>Planctomycetaceae</taxon>
        <taxon>Alienimonas</taxon>
    </lineage>
</organism>
<dbReference type="Proteomes" id="UP000609651">
    <property type="component" value="Unassembled WGS sequence"/>
</dbReference>
<protein>
    <recommendedName>
        <fullName evidence="3">DNA-directed DNA polymerase family A palm domain-containing protein</fullName>
    </recommendedName>
</protein>
<proteinExistence type="predicted"/>
<gene>
    <name evidence="1" type="ORF">LzC2_10120</name>
</gene>
<dbReference type="EMBL" id="WTPX01000021">
    <property type="protein sequence ID" value="NNJ24950.1"/>
    <property type="molecule type" value="Genomic_DNA"/>
</dbReference>
<evidence type="ECO:0008006" key="3">
    <source>
        <dbReference type="Google" id="ProtNLM"/>
    </source>
</evidence>
<sequence>MTTEYPHGCLRLYAGTLVFIPGPWPNLRGIAPPAVRDAARRLREQNPNALRFHWNDEAGAWDEAMSIPVRGYPLADEFVERFDADVLPLLTALPDTPRTRDAARAAARLCWATLMLAHAAGVVVSDSRTNGTPGAKRVKAWDALVAAGLAEICKGSERSRLVTRYAPSAALRTLLDDTDMTLRRIVSPKPTPPASGDRRTLARRGRPAPFAEFAPVILRDKDRNPVTWGRQTAATLKRVRADEEQVLRLNEAAADHALGYTRTDETGRATRRQLLVNVQAIFNETFDRGGRLYSLTPDGHTNIKQDWRKTITIDGEETVELDYASFHIRILYHRAGIDRRARDLYRTRRILPELCGAPDAPAFADLRRAVKVWTNIALNARTERSAVGAIGNDDGVGFNLVGNAKEGPTVGDACRLYGMTAADMLHRIRSAHRDIADHFGSGVGLELQCADGALIRDILTAFLDRGSYALSVHDSIITKVGDADLARSLMVGKYRERFDFDPVLG</sequence>
<reference evidence="1 2" key="1">
    <citation type="journal article" date="2020" name="Syst. Appl. Microbiol.">
        <title>Alienimonas chondri sp. nov., a novel planctomycete isolated from the biofilm of the red alga Chondrus crispus.</title>
        <authorList>
            <person name="Vitorino I."/>
            <person name="Albuquerque L."/>
            <person name="Wiegand S."/>
            <person name="Kallscheuer N."/>
            <person name="da Costa M.S."/>
            <person name="Lobo-da-Cunha A."/>
            <person name="Jogler C."/>
            <person name="Lage O.M."/>
        </authorList>
    </citation>
    <scope>NUCLEOTIDE SEQUENCE [LARGE SCALE GENOMIC DNA]</scope>
    <source>
        <strain evidence="1 2">LzC2</strain>
    </source>
</reference>
<name>A0ABX1VBR4_9PLAN</name>
<comment type="caution">
    <text evidence="1">The sequence shown here is derived from an EMBL/GenBank/DDBJ whole genome shotgun (WGS) entry which is preliminary data.</text>
</comment>
<keyword evidence="2" id="KW-1185">Reference proteome</keyword>
<accession>A0ABX1VBR4</accession>
<evidence type="ECO:0000313" key="1">
    <source>
        <dbReference type="EMBL" id="NNJ24950.1"/>
    </source>
</evidence>
<dbReference type="RefSeq" id="WP_171184442.1">
    <property type="nucleotide sequence ID" value="NZ_WTPX01000021.1"/>
</dbReference>